<dbReference type="EMBL" id="CP049871">
    <property type="protein sequence ID" value="QIL01604.1"/>
    <property type="molecule type" value="Genomic_DNA"/>
</dbReference>
<name>A0A6G7ZKU5_9SPHN</name>
<dbReference type="AlphaFoldDB" id="A0A6G7ZKU5"/>
<gene>
    <name evidence="3" type="ORF">G7078_01555</name>
</gene>
<dbReference type="PROSITE" id="PS51257">
    <property type="entry name" value="PROKAR_LIPOPROTEIN"/>
    <property type="match status" value="1"/>
</dbReference>
<sequence>MQRTIVAAALALSACTQAPPSATENAAVAEVTVNQEPSEPPEMATNATAPAPTTPLPAPGRPSIAASPCDFQDGKVLPTTRLRGTGTEPFWSTRIQGRCVTYSTPENQAGTRVWTKFAGTGESGTWSGMLDGRPFVLKTKPDAKCSDGMSDTVYPIAVSLTVGGEQRSGCARPE</sequence>
<evidence type="ECO:0000313" key="3">
    <source>
        <dbReference type="EMBL" id="QIL01604.1"/>
    </source>
</evidence>
<keyword evidence="4" id="KW-1185">Reference proteome</keyword>
<reference evidence="3 4" key="1">
    <citation type="submission" date="2020-03" db="EMBL/GenBank/DDBJ databases">
        <title>Sphingomonas sp. nov., isolated from fish.</title>
        <authorList>
            <person name="Hyun D.-W."/>
            <person name="Bae J.-W."/>
        </authorList>
    </citation>
    <scope>NUCLEOTIDE SEQUENCE [LARGE SCALE GENOMIC DNA]</scope>
    <source>
        <strain evidence="3 4">HDW15C</strain>
    </source>
</reference>
<feature type="region of interest" description="Disordered" evidence="1">
    <location>
        <begin position="31"/>
        <end position="88"/>
    </location>
</feature>
<feature type="compositionally biased region" description="Low complexity" evidence="1">
    <location>
        <begin position="41"/>
        <end position="51"/>
    </location>
</feature>
<feature type="chain" id="PRO_5026092595" evidence="2">
    <location>
        <begin position="19"/>
        <end position="174"/>
    </location>
</feature>
<evidence type="ECO:0000256" key="2">
    <source>
        <dbReference type="SAM" id="SignalP"/>
    </source>
</evidence>
<evidence type="ECO:0000256" key="1">
    <source>
        <dbReference type="SAM" id="MobiDB-lite"/>
    </source>
</evidence>
<accession>A0A6G7ZKU5</accession>
<organism evidence="3 4">
    <name type="scientific">Sphingomonas sinipercae</name>
    <dbReference type="NCBI Taxonomy" id="2714944"/>
    <lineage>
        <taxon>Bacteria</taxon>
        <taxon>Pseudomonadati</taxon>
        <taxon>Pseudomonadota</taxon>
        <taxon>Alphaproteobacteria</taxon>
        <taxon>Sphingomonadales</taxon>
        <taxon>Sphingomonadaceae</taxon>
        <taxon>Sphingomonas</taxon>
    </lineage>
</organism>
<protein>
    <submittedName>
        <fullName evidence="3">Uncharacterized protein</fullName>
    </submittedName>
</protein>
<dbReference type="Proteomes" id="UP000502502">
    <property type="component" value="Chromosome"/>
</dbReference>
<dbReference type="KEGG" id="ssin:G7078_01555"/>
<keyword evidence="2" id="KW-0732">Signal</keyword>
<feature type="signal peptide" evidence="2">
    <location>
        <begin position="1"/>
        <end position="18"/>
    </location>
</feature>
<dbReference type="RefSeq" id="WP_166092314.1">
    <property type="nucleotide sequence ID" value="NZ_CP049871.1"/>
</dbReference>
<proteinExistence type="predicted"/>
<evidence type="ECO:0000313" key="4">
    <source>
        <dbReference type="Proteomes" id="UP000502502"/>
    </source>
</evidence>